<dbReference type="RefSeq" id="WP_211846650.1">
    <property type="nucleotide sequence ID" value="NZ_JAAEDL010000009.1"/>
</dbReference>
<keyword evidence="2" id="KW-1185">Reference proteome</keyword>
<organism evidence="1 2">
    <name type="scientific">Neoroseomonas eburnea</name>
    <dbReference type="NCBI Taxonomy" id="1346889"/>
    <lineage>
        <taxon>Bacteria</taxon>
        <taxon>Pseudomonadati</taxon>
        <taxon>Pseudomonadota</taxon>
        <taxon>Alphaproteobacteria</taxon>
        <taxon>Acetobacterales</taxon>
        <taxon>Acetobacteraceae</taxon>
        <taxon>Neoroseomonas</taxon>
    </lineage>
</organism>
<dbReference type="EMBL" id="JAAEDL010000009">
    <property type="protein sequence ID" value="MBR0681119.1"/>
    <property type="molecule type" value="Genomic_DNA"/>
</dbReference>
<evidence type="ECO:0008006" key="3">
    <source>
        <dbReference type="Google" id="ProtNLM"/>
    </source>
</evidence>
<name>A0A9X9XBN3_9PROT</name>
<gene>
    <name evidence="1" type="ORF">GXW74_11525</name>
</gene>
<comment type="caution">
    <text evidence="1">The sequence shown here is derived from an EMBL/GenBank/DDBJ whole genome shotgun (WGS) entry which is preliminary data.</text>
</comment>
<sequence length="393" mass="41129">MILDEVPVLGALGAPPGAAGAVALAATVREAVAAGVERRVLLFLPSHLAPARRRPPALAMLREGLEGLRRTSRARVFDLPRGGFAALEPPPGHHLSEAHDAIAAMLDVREAAQAVSLLRLPDQAAAVLAAVEESLGLAAAVRAVGPSPAGRAPDGAGIAQAERALLSADLTAFLRRRRVCRLTPGGGAPEPQWEDRRIVPDDVRDALLPGCDLTAAPALARRFRRALDRRLLAGLARAEELRDIGPLSLCLGLEAVTSAEFLRLDALWPTALRGALTVAIAAEEAAADPAAFAFARDLLAARGHRLLLDAAGPEAIAVLPPARAGVDLSRLRWSEALPPLGSPAAEELRGGLPAKPDSVVLAGVDRPAAIAWGWEMGITLFQGRLIENRRPVP</sequence>
<reference evidence="1" key="1">
    <citation type="submission" date="2020-01" db="EMBL/GenBank/DDBJ databases">
        <authorList>
            <person name="Rat A."/>
        </authorList>
    </citation>
    <scope>NUCLEOTIDE SEQUENCE</scope>
    <source>
        <strain evidence="1">LMG 31228</strain>
    </source>
</reference>
<dbReference type="Proteomes" id="UP001138709">
    <property type="component" value="Unassembled WGS sequence"/>
</dbReference>
<evidence type="ECO:0000313" key="1">
    <source>
        <dbReference type="EMBL" id="MBR0681119.1"/>
    </source>
</evidence>
<accession>A0A9X9XBN3</accession>
<reference evidence="1" key="2">
    <citation type="journal article" date="2021" name="Syst. Appl. Microbiol.">
        <title>Roseomonas hellenica sp. nov., isolated from roots of wild-growing Alkanna tinctoria.</title>
        <authorList>
            <person name="Rat A."/>
            <person name="Naranjo H.D."/>
            <person name="Lebbe L."/>
            <person name="Cnockaert M."/>
            <person name="Krigas N."/>
            <person name="Grigoriadou K."/>
            <person name="Maloupa E."/>
            <person name="Willems A."/>
        </authorList>
    </citation>
    <scope>NUCLEOTIDE SEQUENCE</scope>
    <source>
        <strain evidence="1">LMG 31228</strain>
    </source>
</reference>
<protein>
    <recommendedName>
        <fullName evidence="3">EAL domain-containing protein</fullName>
    </recommendedName>
</protein>
<proteinExistence type="predicted"/>
<dbReference type="AlphaFoldDB" id="A0A9X9XBN3"/>
<evidence type="ECO:0000313" key="2">
    <source>
        <dbReference type="Proteomes" id="UP001138709"/>
    </source>
</evidence>